<organism evidence="1">
    <name type="scientific">bioreactor metagenome</name>
    <dbReference type="NCBI Taxonomy" id="1076179"/>
    <lineage>
        <taxon>unclassified sequences</taxon>
        <taxon>metagenomes</taxon>
        <taxon>ecological metagenomes</taxon>
    </lineage>
</organism>
<reference evidence="1" key="1">
    <citation type="submission" date="2019-08" db="EMBL/GenBank/DDBJ databases">
        <authorList>
            <person name="Kucharzyk K."/>
            <person name="Murdoch R.W."/>
            <person name="Higgins S."/>
            <person name="Loffler F."/>
        </authorList>
    </citation>
    <scope>NUCLEOTIDE SEQUENCE</scope>
</reference>
<protein>
    <submittedName>
        <fullName evidence="1">Uncharacterized protein</fullName>
    </submittedName>
</protein>
<accession>A0A645JMA3</accession>
<dbReference type="EMBL" id="VSSQ01136419">
    <property type="protein sequence ID" value="MPN60743.1"/>
    <property type="molecule type" value="Genomic_DNA"/>
</dbReference>
<evidence type="ECO:0000313" key="1">
    <source>
        <dbReference type="EMBL" id="MPN60743.1"/>
    </source>
</evidence>
<sequence length="109" mass="12264">MANQQIGALIKRLGDMELFYAAARSADHVAFDAANDGRPVISLHQAGSYQPHDARVIGFIKCGQNIKFWFRAKVIFCHSPHFFGHLLPLRILVIQLLRQHGCILQGFSH</sequence>
<proteinExistence type="predicted"/>
<gene>
    <name evidence="1" type="ORF">SDC9_208475</name>
</gene>
<name>A0A645JMA3_9ZZZZ</name>
<dbReference type="AlphaFoldDB" id="A0A645JMA3"/>
<comment type="caution">
    <text evidence="1">The sequence shown here is derived from an EMBL/GenBank/DDBJ whole genome shotgun (WGS) entry which is preliminary data.</text>
</comment>